<evidence type="ECO:0000256" key="3">
    <source>
        <dbReference type="SAM" id="SignalP"/>
    </source>
</evidence>
<evidence type="ECO:0000256" key="1">
    <source>
        <dbReference type="SAM" id="MobiDB-lite"/>
    </source>
</evidence>
<keyword evidence="5" id="KW-1185">Reference proteome</keyword>
<dbReference type="InParanoid" id="A0A163JAD1"/>
<evidence type="ECO:0000256" key="2">
    <source>
        <dbReference type="SAM" id="Phobius"/>
    </source>
</evidence>
<dbReference type="AlphaFoldDB" id="A0A163JAD1"/>
<feature type="compositionally biased region" description="Low complexity" evidence="1">
    <location>
        <begin position="197"/>
        <end position="207"/>
    </location>
</feature>
<keyword evidence="2" id="KW-1133">Transmembrane helix</keyword>
<protein>
    <recommendedName>
        <fullName evidence="6">RING-type domain-containing protein</fullName>
    </recommendedName>
</protein>
<evidence type="ECO:0000313" key="5">
    <source>
        <dbReference type="Proteomes" id="UP000078561"/>
    </source>
</evidence>
<reference evidence="4" key="1">
    <citation type="submission" date="2016-04" db="EMBL/GenBank/DDBJ databases">
        <authorList>
            <person name="Evans L.H."/>
            <person name="Alamgir A."/>
            <person name="Owens N."/>
            <person name="Weber N.D."/>
            <person name="Virtaneva K."/>
            <person name="Barbian K."/>
            <person name="Babar A."/>
            <person name="Rosenke K."/>
        </authorList>
    </citation>
    <scope>NUCLEOTIDE SEQUENCE [LARGE SCALE GENOMIC DNA]</scope>
    <source>
        <strain evidence="4">CBS 101.48</strain>
    </source>
</reference>
<dbReference type="EMBL" id="LT552047">
    <property type="protein sequence ID" value="SAL98034.1"/>
    <property type="molecule type" value="Genomic_DNA"/>
</dbReference>
<dbReference type="Proteomes" id="UP000078561">
    <property type="component" value="Unassembled WGS sequence"/>
</dbReference>
<name>A0A163JAD1_ABSGL</name>
<feature type="signal peptide" evidence="3">
    <location>
        <begin position="1"/>
        <end position="23"/>
    </location>
</feature>
<feature type="region of interest" description="Disordered" evidence="1">
    <location>
        <begin position="425"/>
        <end position="517"/>
    </location>
</feature>
<evidence type="ECO:0008006" key="6">
    <source>
        <dbReference type="Google" id="ProtNLM"/>
    </source>
</evidence>
<feature type="compositionally biased region" description="Polar residues" evidence="1">
    <location>
        <begin position="166"/>
        <end position="177"/>
    </location>
</feature>
<feature type="compositionally biased region" description="Polar residues" evidence="1">
    <location>
        <begin position="458"/>
        <end position="471"/>
    </location>
</feature>
<evidence type="ECO:0000313" key="4">
    <source>
        <dbReference type="EMBL" id="SAL98034.1"/>
    </source>
</evidence>
<keyword evidence="2" id="KW-0472">Membrane</keyword>
<sequence>MLLFDGWLLWLWVLCLLHTVTRAQSPSNPVFWQVPIVYNTSEPLDQGSMVNGESRLAVSQDFQVVNPGDDGSYEHKRLLVDMSDGCSNKTNLSTIQQWNDKTLTTSVIRSLPKIALIERGGCSWNRKLTAVNYLSSLYRLNIEALMIYDNDTHGISTSFALQPVGSTEAQKPGSYSSPLPYDRNVSSMGDNDISRDGSSVSSNGSNSAHPSVYFTTKDYGLYLKKLNHTYPSQVANNGQPSYLQQYYQITLFLSDSPWQSTDTSKDGNDDGGSGFSSLLASSRGYLSYIIALVAVFLIGVIFLRWWKLRKMRRRISARNEQVVYSDYILRSRVNQIDPLPVNLVNALPIIYYTADRVKNGNCAICLDDYVENKSQLRKNDWKVKKCQQRLIVPYPLDPWLTQKSTFCPICKFDCLPSDQRRERQLHCQQEQLQQPQSSHQPADRRSSSISMGTAVPRPSSTVYSRSNVQQPTSTTTVSSIDNEHPDTTRPTDPQNGGQPPTGEERSSHGSTSHTPRS</sequence>
<keyword evidence="3" id="KW-0732">Signal</keyword>
<proteinExistence type="predicted"/>
<feature type="compositionally biased region" description="Polar residues" evidence="1">
    <location>
        <begin position="508"/>
        <end position="517"/>
    </location>
</feature>
<feature type="compositionally biased region" description="Low complexity" evidence="1">
    <location>
        <begin position="426"/>
        <end position="440"/>
    </location>
</feature>
<accession>A0A163JAD1</accession>
<dbReference type="STRING" id="4829.A0A163JAD1"/>
<dbReference type="OrthoDB" id="8062037at2759"/>
<organism evidence="4">
    <name type="scientific">Absidia glauca</name>
    <name type="common">Pin mould</name>
    <dbReference type="NCBI Taxonomy" id="4829"/>
    <lineage>
        <taxon>Eukaryota</taxon>
        <taxon>Fungi</taxon>
        <taxon>Fungi incertae sedis</taxon>
        <taxon>Mucoromycota</taxon>
        <taxon>Mucoromycotina</taxon>
        <taxon>Mucoromycetes</taxon>
        <taxon>Mucorales</taxon>
        <taxon>Cunninghamellaceae</taxon>
        <taxon>Absidia</taxon>
    </lineage>
</organism>
<gene>
    <name evidence="4" type="primary">ABSGL_03561.1 scaffold 4609</name>
</gene>
<feature type="region of interest" description="Disordered" evidence="1">
    <location>
        <begin position="166"/>
        <end position="207"/>
    </location>
</feature>
<dbReference type="OMA" id="WWRIRRM"/>
<feature type="chain" id="PRO_5007843269" description="RING-type domain-containing protein" evidence="3">
    <location>
        <begin position="24"/>
        <end position="517"/>
    </location>
</feature>
<feature type="transmembrane region" description="Helical" evidence="2">
    <location>
        <begin position="285"/>
        <end position="306"/>
    </location>
</feature>
<keyword evidence="2" id="KW-0812">Transmembrane</keyword>